<dbReference type="InterPro" id="IPR051625">
    <property type="entry name" value="Signaling_Regulatory_Domain"/>
</dbReference>
<feature type="repeat" description="RCC1" evidence="2">
    <location>
        <begin position="129"/>
        <end position="183"/>
    </location>
</feature>
<dbReference type="PROSITE" id="PS00626">
    <property type="entry name" value="RCC1_2"/>
    <property type="match status" value="2"/>
</dbReference>
<dbReference type="InterPro" id="IPR009091">
    <property type="entry name" value="RCC1/BLIP-II"/>
</dbReference>
<sequence>MSIYRHGGDCELRARSFGQKRGTKFTQEKKRGSKKQNKMLRRISPILNNERSLLKLAARFASTRSNHGDARCGVVMSFGDGSHGALGLPPSLTGVGADVYEPTLVPGLPSNVTAVSAGHYHSLAVTSRGELWAWGRNEEGQLGRGILAPRDTWHEPKRVQSLDQVHVAAAFASGVISAAIGVDGSLWVWGKSKRGQLGLGPGITEAVVPSRVPSFAGEKIVKVSFGWGHALARTEDGKLYAWGYSADGRIGTIGGLVEASVLDSGGDSVKGDRFEAAEKRVLEGMEKEKEMPIVWEPCLVEELNGTQVAEVACGLDHSLVISSDGRLLTSGSNTYGQLGRSNPDMGFFPADMELLHASFIAAGLGHSLAICHETSSSNSSIFSWGWNRSSQLGRMGTEHKPLPVEALSEEMQPLSVSAGRVHSMALTSGGELWVWGSGKNGRLGLGSPYDEQEPAVVDSLEGCEVLQAVAGFDHNLVLVAQ</sequence>
<feature type="repeat" description="RCC1" evidence="2">
    <location>
        <begin position="73"/>
        <end position="128"/>
    </location>
</feature>
<protein>
    <recommendedName>
        <fullName evidence="4">RCC1-like domain-containing protein</fullName>
    </recommendedName>
</protein>
<dbReference type="Gene3D" id="2.130.10.30">
    <property type="entry name" value="Regulator of chromosome condensation 1/beta-lactamase-inhibitor protein II"/>
    <property type="match status" value="2"/>
</dbReference>
<dbReference type="PANTHER" id="PTHR22872">
    <property type="entry name" value="BTK-BINDING PROTEIN-RELATED"/>
    <property type="match status" value="1"/>
</dbReference>
<reference evidence="5 6" key="1">
    <citation type="submission" date="2024-04" db="EMBL/GenBank/DDBJ databases">
        <authorList>
            <person name="Fracassetti M."/>
        </authorList>
    </citation>
    <scope>NUCLEOTIDE SEQUENCE [LARGE SCALE GENOMIC DNA]</scope>
</reference>
<dbReference type="InterPro" id="IPR058923">
    <property type="entry name" value="RCC1-like_dom"/>
</dbReference>
<dbReference type="PRINTS" id="PR00633">
    <property type="entry name" value="RCCNDNSATION"/>
</dbReference>
<feature type="repeat" description="RCC1" evidence="2">
    <location>
        <begin position="430"/>
        <end position="481"/>
    </location>
</feature>
<dbReference type="EMBL" id="OZ034819">
    <property type="protein sequence ID" value="CAL1392973.1"/>
    <property type="molecule type" value="Genomic_DNA"/>
</dbReference>
<feature type="repeat" description="RCC1" evidence="2">
    <location>
        <begin position="325"/>
        <end position="373"/>
    </location>
</feature>
<keyword evidence="6" id="KW-1185">Reference proteome</keyword>
<evidence type="ECO:0000259" key="4">
    <source>
        <dbReference type="Pfam" id="PF25390"/>
    </source>
</evidence>
<evidence type="ECO:0000256" key="2">
    <source>
        <dbReference type="PROSITE-ProRule" id="PRU00235"/>
    </source>
</evidence>
<keyword evidence="1" id="KW-0677">Repeat</keyword>
<gene>
    <name evidence="5" type="ORF">LTRI10_LOCUS33584</name>
</gene>
<feature type="repeat" description="RCC1" evidence="2">
    <location>
        <begin position="184"/>
        <end position="236"/>
    </location>
</feature>
<dbReference type="InterPro" id="IPR000408">
    <property type="entry name" value="Reg_chr_condens"/>
</dbReference>
<organism evidence="5 6">
    <name type="scientific">Linum trigynum</name>
    <dbReference type="NCBI Taxonomy" id="586398"/>
    <lineage>
        <taxon>Eukaryota</taxon>
        <taxon>Viridiplantae</taxon>
        <taxon>Streptophyta</taxon>
        <taxon>Embryophyta</taxon>
        <taxon>Tracheophyta</taxon>
        <taxon>Spermatophyta</taxon>
        <taxon>Magnoliopsida</taxon>
        <taxon>eudicotyledons</taxon>
        <taxon>Gunneridae</taxon>
        <taxon>Pentapetalae</taxon>
        <taxon>rosids</taxon>
        <taxon>fabids</taxon>
        <taxon>Malpighiales</taxon>
        <taxon>Linaceae</taxon>
        <taxon>Linum</taxon>
    </lineage>
</organism>
<dbReference type="AlphaFoldDB" id="A0AAV2F404"/>
<feature type="repeat" description="RCC1" evidence="2">
    <location>
        <begin position="379"/>
        <end position="429"/>
    </location>
</feature>
<proteinExistence type="predicted"/>
<accession>A0AAV2F404</accession>
<evidence type="ECO:0000313" key="5">
    <source>
        <dbReference type="EMBL" id="CAL1392973.1"/>
    </source>
</evidence>
<dbReference type="Pfam" id="PF25390">
    <property type="entry name" value="WD40_RLD"/>
    <property type="match status" value="1"/>
</dbReference>
<evidence type="ECO:0000313" key="6">
    <source>
        <dbReference type="Proteomes" id="UP001497516"/>
    </source>
</evidence>
<dbReference type="PROSITE" id="PS50012">
    <property type="entry name" value="RCC1_3"/>
    <property type="match status" value="7"/>
</dbReference>
<evidence type="ECO:0000256" key="1">
    <source>
        <dbReference type="ARBA" id="ARBA00022737"/>
    </source>
</evidence>
<feature type="domain" description="RCC1-like" evidence="4">
    <location>
        <begin position="75"/>
        <end position="476"/>
    </location>
</feature>
<dbReference type="Proteomes" id="UP001497516">
    <property type="component" value="Chromosome 6"/>
</dbReference>
<feature type="region of interest" description="Disordered" evidence="3">
    <location>
        <begin position="15"/>
        <end position="37"/>
    </location>
</feature>
<evidence type="ECO:0000256" key="3">
    <source>
        <dbReference type="SAM" id="MobiDB-lite"/>
    </source>
</evidence>
<name>A0AAV2F404_9ROSI</name>
<feature type="repeat" description="RCC1" evidence="2">
    <location>
        <begin position="237"/>
        <end position="324"/>
    </location>
</feature>
<dbReference type="SUPFAM" id="SSF50985">
    <property type="entry name" value="RCC1/BLIP-II"/>
    <property type="match status" value="1"/>
</dbReference>